<accession>A0AAV9N0N2</accession>
<evidence type="ECO:0000256" key="2">
    <source>
        <dbReference type="ARBA" id="ARBA00022857"/>
    </source>
</evidence>
<comment type="similarity">
    <text evidence="1 4">Belongs to the short-chain dehydrogenases/reductases (SDR) family.</text>
</comment>
<evidence type="ECO:0008006" key="7">
    <source>
        <dbReference type="Google" id="ProtNLM"/>
    </source>
</evidence>
<reference evidence="5 6" key="1">
    <citation type="submission" date="2023-08" db="EMBL/GenBank/DDBJ databases">
        <title>Black Yeasts Isolated from many extreme environments.</title>
        <authorList>
            <person name="Coleine C."/>
            <person name="Stajich J.E."/>
            <person name="Selbmann L."/>
        </authorList>
    </citation>
    <scope>NUCLEOTIDE SEQUENCE [LARGE SCALE GENOMIC DNA]</scope>
    <source>
        <strain evidence="5 6">CCFEE 5792</strain>
    </source>
</reference>
<dbReference type="PROSITE" id="PS00061">
    <property type="entry name" value="ADH_SHORT"/>
    <property type="match status" value="1"/>
</dbReference>
<dbReference type="RefSeq" id="XP_064701804.1">
    <property type="nucleotide sequence ID" value="XM_064852207.1"/>
</dbReference>
<dbReference type="AlphaFoldDB" id="A0AAV9N0N2"/>
<comment type="caution">
    <text evidence="5">The sequence shown here is derived from an EMBL/GenBank/DDBJ whole genome shotgun (WGS) entry which is preliminary data.</text>
</comment>
<dbReference type="GO" id="GO:0006654">
    <property type="term" value="P:phosphatidic acid biosynthetic process"/>
    <property type="evidence" value="ECO:0007669"/>
    <property type="project" value="TreeGrafter"/>
</dbReference>
<dbReference type="PRINTS" id="PR00081">
    <property type="entry name" value="GDHRDH"/>
</dbReference>
<evidence type="ECO:0000256" key="1">
    <source>
        <dbReference type="ARBA" id="ARBA00006484"/>
    </source>
</evidence>
<dbReference type="InterPro" id="IPR036291">
    <property type="entry name" value="NAD(P)-bd_dom_sf"/>
</dbReference>
<dbReference type="GO" id="GO:0005811">
    <property type="term" value="C:lipid droplet"/>
    <property type="evidence" value="ECO:0007669"/>
    <property type="project" value="TreeGrafter"/>
</dbReference>
<dbReference type="InterPro" id="IPR002347">
    <property type="entry name" value="SDR_fam"/>
</dbReference>
<organism evidence="5 6">
    <name type="scientific">Exophiala bonariae</name>
    <dbReference type="NCBI Taxonomy" id="1690606"/>
    <lineage>
        <taxon>Eukaryota</taxon>
        <taxon>Fungi</taxon>
        <taxon>Dikarya</taxon>
        <taxon>Ascomycota</taxon>
        <taxon>Pezizomycotina</taxon>
        <taxon>Eurotiomycetes</taxon>
        <taxon>Chaetothyriomycetidae</taxon>
        <taxon>Chaetothyriales</taxon>
        <taxon>Herpotrichiellaceae</taxon>
        <taxon>Exophiala</taxon>
    </lineage>
</organism>
<dbReference type="GO" id="GO:0005783">
    <property type="term" value="C:endoplasmic reticulum"/>
    <property type="evidence" value="ECO:0007669"/>
    <property type="project" value="TreeGrafter"/>
</dbReference>
<keyword evidence="6" id="KW-1185">Reference proteome</keyword>
<sequence length="293" mass="31836">MSTKAVLVTGCSDGGLGSALCLALQNKGYRVFATARNVAKMSAVEAVGIQCLALEVTSNESIKTCVAEVSKLTGGTLDVLVNNAGRDYMMPVLDIDLDQMRATFETNVFSYVAITRAFFPLLVRSTQNPMIVNNTSVNSLLPLAFNRGYNASKAAAAMLSSQMRVELHNFGIKLVELKTGAVKSNIWTFDPNDTTRQLPPSSVYESKKELLEKSVFQQDSKNAMPADQWAAQVVKDITKANPPPIVWKGGSAWLARVASLLPTGWTDGEFRKMSDLEGITAHAAQLIREKDKI</sequence>
<dbReference type="Proteomes" id="UP001358417">
    <property type="component" value="Unassembled WGS sequence"/>
</dbReference>
<keyword evidence="2" id="KW-0521">NADP</keyword>
<keyword evidence="3" id="KW-0560">Oxidoreductase</keyword>
<dbReference type="PRINTS" id="PR00080">
    <property type="entry name" value="SDRFAMILY"/>
</dbReference>
<evidence type="ECO:0000256" key="4">
    <source>
        <dbReference type="RuleBase" id="RU000363"/>
    </source>
</evidence>
<dbReference type="GO" id="GO:0004806">
    <property type="term" value="F:triacylglycerol lipase activity"/>
    <property type="evidence" value="ECO:0007669"/>
    <property type="project" value="TreeGrafter"/>
</dbReference>
<gene>
    <name evidence="5" type="ORF">LTR84_008662</name>
</gene>
<dbReference type="Pfam" id="PF00106">
    <property type="entry name" value="adh_short"/>
    <property type="match status" value="1"/>
</dbReference>
<dbReference type="PANTHER" id="PTHR44169:SF6">
    <property type="entry name" value="NADPH-DEPENDENT 1-ACYLDIHYDROXYACETONE PHOSPHATE REDUCTASE"/>
    <property type="match status" value="1"/>
</dbReference>
<dbReference type="GeneID" id="89976825"/>
<dbReference type="GO" id="GO:0000140">
    <property type="term" value="F:acylglycerone-phosphate reductase (NADP+) activity"/>
    <property type="evidence" value="ECO:0007669"/>
    <property type="project" value="TreeGrafter"/>
</dbReference>
<evidence type="ECO:0000256" key="3">
    <source>
        <dbReference type="ARBA" id="ARBA00023002"/>
    </source>
</evidence>
<evidence type="ECO:0000313" key="6">
    <source>
        <dbReference type="Proteomes" id="UP001358417"/>
    </source>
</evidence>
<dbReference type="EMBL" id="JAVRRD010000032">
    <property type="protein sequence ID" value="KAK5046205.1"/>
    <property type="molecule type" value="Genomic_DNA"/>
</dbReference>
<evidence type="ECO:0000313" key="5">
    <source>
        <dbReference type="EMBL" id="KAK5046205.1"/>
    </source>
</evidence>
<dbReference type="GO" id="GO:0019433">
    <property type="term" value="P:triglyceride catabolic process"/>
    <property type="evidence" value="ECO:0007669"/>
    <property type="project" value="TreeGrafter"/>
</dbReference>
<dbReference type="SUPFAM" id="SSF51735">
    <property type="entry name" value="NAD(P)-binding Rossmann-fold domains"/>
    <property type="match status" value="1"/>
</dbReference>
<protein>
    <recommendedName>
        <fullName evidence="7">NAD(P)-binding protein</fullName>
    </recommendedName>
</protein>
<name>A0AAV9N0N2_9EURO</name>
<dbReference type="Gene3D" id="3.40.50.720">
    <property type="entry name" value="NAD(P)-binding Rossmann-like Domain"/>
    <property type="match status" value="1"/>
</dbReference>
<dbReference type="PANTHER" id="PTHR44169">
    <property type="entry name" value="NADPH-DEPENDENT 1-ACYLDIHYDROXYACETONE PHOSPHATE REDUCTASE"/>
    <property type="match status" value="1"/>
</dbReference>
<dbReference type="InterPro" id="IPR020904">
    <property type="entry name" value="Sc_DH/Rdtase_CS"/>
</dbReference>
<proteinExistence type="inferred from homology"/>